<dbReference type="Pfam" id="PF03741">
    <property type="entry name" value="TerC"/>
    <property type="match status" value="1"/>
</dbReference>
<keyword evidence="9" id="KW-1185">Reference proteome</keyword>
<dbReference type="PANTHER" id="PTHR30238">
    <property type="entry name" value="MEMBRANE BOUND PREDICTED REDOX MODULATOR"/>
    <property type="match status" value="1"/>
</dbReference>
<dbReference type="GO" id="GO:0016020">
    <property type="term" value="C:membrane"/>
    <property type="evidence" value="ECO:0007669"/>
    <property type="project" value="UniProtKB-SubCell"/>
</dbReference>
<evidence type="ECO:0000256" key="2">
    <source>
        <dbReference type="ARBA" id="ARBA00007511"/>
    </source>
</evidence>
<dbReference type="InterPro" id="IPR005496">
    <property type="entry name" value="Integral_membrane_TerC"/>
</dbReference>
<feature type="transmembrane region" description="Helical" evidence="7">
    <location>
        <begin position="281"/>
        <end position="304"/>
    </location>
</feature>
<evidence type="ECO:0000256" key="1">
    <source>
        <dbReference type="ARBA" id="ARBA00004141"/>
    </source>
</evidence>
<evidence type="ECO:0000313" key="9">
    <source>
        <dbReference type="Proteomes" id="UP000034883"/>
    </source>
</evidence>
<dbReference type="AlphaFoldDB" id="A0A0F6W941"/>
<protein>
    <submittedName>
        <fullName evidence="8">Integral membrane protein TerC</fullName>
    </submittedName>
</protein>
<evidence type="ECO:0000256" key="5">
    <source>
        <dbReference type="ARBA" id="ARBA00023136"/>
    </source>
</evidence>
<keyword evidence="5 7" id="KW-0472">Membrane</keyword>
<reference evidence="8 9" key="1">
    <citation type="submission" date="2015-03" db="EMBL/GenBank/DDBJ databases">
        <title>Genome assembly of Sandaracinus amylolyticus DSM 53668.</title>
        <authorList>
            <person name="Sharma G."/>
            <person name="Subramanian S."/>
        </authorList>
    </citation>
    <scope>NUCLEOTIDE SEQUENCE [LARGE SCALE GENOMIC DNA]</scope>
    <source>
        <strain evidence="8 9">DSM 53668</strain>
    </source>
</reference>
<feature type="transmembrane region" description="Helical" evidence="7">
    <location>
        <begin position="255"/>
        <end position="275"/>
    </location>
</feature>
<evidence type="ECO:0000313" key="8">
    <source>
        <dbReference type="EMBL" id="AKF10542.1"/>
    </source>
</evidence>
<feature type="transmembrane region" description="Helical" evidence="7">
    <location>
        <begin position="102"/>
        <end position="124"/>
    </location>
</feature>
<feature type="transmembrane region" description="Helical" evidence="7">
    <location>
        <begin position="37"/>
        <end position="58"/>
    </location>
</feature>
<comment type="similarity">
    <text evidence="2">Belongs to the TerC family.</text>
</comment>
<feature type="transmembrane region" description="Helical" evidence="7">
    <location>
        <begin position="70"/>
        <end position="90"/>
    </location>
</feature>
<dbReference type="Proteomes" id="UP000034883">
    <property type="component" value="Chromosome"/>
</dbReference>
<dbReference type="PANTHER" id="PTHR30238:SF0">
    <property type="entry name" value="THYLAKOID MEMBRANE PROTEIN TERC, CHLOROPLASTIC"/>
    <property type="match status" value="1"/>
</dbReference>
<feature type="transmembrane region" description="Helical" evidence="7">
    <location>
        <begin position="228"/>
        <end position="248"/>
    </location>
</feature>
<keyword evidence="3 7" id="KW-0812">Transmembrane</keyword>
<dbReference type="KEGG" id="samy:DB32_007691"/>
<feature type="transmembrane region" description="Helical" evidence="7">
    <location>
        <begin position="198"/>
        <end position="222"/>
    </location>
</feature>
<feature type="region of interest" description="Disordered" evidence="6">
    <location>
        <begin position="314"/>
        <end position="346"/>
    </location>
</feature>
<dbReference type="NCBIfam" id="TIGR03718">
    <property type="entry name" value="R_switched_Alx"/>
    <property type="match status" value="1"/>
</dbReference>
<name>A0A0F6W941_9BACT</name>
<comment type="subcellular location">
    <subcellularLocation>
        <location evidence="1">Membrane</location>
        <topology evidence="1">Multi-pass membrane protein</topology>
    </subcellularLocation>
</comment>
<feature type="transmembrane region" description="Helical" evidence="7">
    <location>
        <begin position="6"/>
        <end position="25"/>
    </location>
</feature>
<organism evidence="8 9">
    <name type="scientific">Sandaracinus amylolyticus</name>
    <dbReference type="NCBI Taxonomy" id="927083"/>
    <lineage>
        <taxon>Bacteria</taxon>
        <taxon>Pseudomonadati</taxon>
        <taxon>Myxococcota</taxon>
        <taxon>Polyangia</taxon>
        <taxon>Polyangiales</taxon>
        <taxon>Sandaracinaceae</taxon>
        <taxon>Sandaracinus</taxon>
    </lineage>
</organism>
<dbReference type="RefSeq" id="WP_075097717.1">
    <property type="nucleotide sequence ID" value="NZ_CP011125.1"/>
</dbReference>
<keyword evidence="4 7" id="KW-1133">Transmembrane helix</keyword>
<evidence type="ECO:0000256" key="6">
    <source>
        <dbReference type="SAM" id="MobiDB-lite"/>
    </source>
</evidence>
<feature type="transmembrane region" description="Helical" evidence="7">
    <location>
        <begin position="130"/>
        <end position="148"/>
    </location>
</feature>
<gene>
    <name evidence="8" type="ORF">DB32_007691</name>
</gene>
<evidence type="ECO:0000256" key="3">
    <source>
        <dbReference type="ARBA" id="ARBA00022692"/>
    </source>
</evidence>
<sequence>MAEIWPWVIFNGFVLAMLALDLFVFHREAHRVRLREAAVWSVVWVALALAFCAGIYWFRGPEAGTQFLTGYLLEKALSVDNIFVFVLIFGYFRVPPQFQHRVLFWGILGALVMRGTMIAAGAFLVSRFHWILYIFGAFLVITGLRMATQSEHHIELESNPVLRLLKRIMPISRTYEGSHFFVQRETSPGRMQRMATPLFVVLVLIETTDLVFAVDSIPAVFAITTDPFLVYTSNIFAILGLRSLYFLLAGVVHRFHFLKLGLSAVLVLVGVKMLIADVVHVPIGLSLGVIALIITASIVASMIWPKERDEHDPLMAAHDPLKPRPDHTPAPVDVDRDERGGTESPV</sequence>
<accession>A0A0F6W941</accession>
<dbReference type="InterPro" id="IPR022369">
    <property type="entry name" value="Integral_membrane_TerC_rswitch"/>
</dbReference>
<evidence type="ECO:0000256" key="7">
    <source>
        <dbReference type="SAM" id="Phobius"/>
    </source>
</evidence>
<dbReference type="EMBL" id="CP011125">
    <property type="protein sequence ID" value="AKF10542.1"/>
    <property type="molecule type" value="Genomic_DNA"/>
</dbReference>
<evidence type="ECO:0000256" key="4">
    <source>
        <dbReference type="ARBA" id="ARBA00022989"/>
    </source>
</evidence>
<proteinExistence type="inferred from homology"/>